<dbReference type="OrthoDB" id="426718at2759"/>
<gene>
    <name evidence="1" type="ORF">B0J13DRAFT_620533</name>
</gene>
<protein>
    <submittedName>
        <fullName evidence="1">Uncharacterized protein</fullName>
    </submittedName>
</protein>
<reference evidence="1" key="1">
    <citation type="journal article" date="2021" name="Nat. Commun.">
        <title>Genetic determinants of endophytism in the Arabidopsis root mycobiome.</title>
        <authorList>
            <person name="Mesny F."/>
            <person name="Miyauchi S."/>
            <person name="Thiergart T."/>
            <person name="Pickel B."/>
            <person name="Atanasova L."/>
            <person name="Karlsson M."/>
            <person name="Huettel B."/>
            <person name="Barry K.W."/>
            <person name="Haridas S."/>
            <person name="Chen C."/>
            <person name="Bauer D."/>
            <person name="Andreopoulos W."/>
            <person name="Pangilinan J."/>
            <person name="LaButti K."/>
            <person name="Riley R."/>
            <person name="Lipzen A."/>
            <person name="Clum A."/>
            <person name="Drula E."/>
            <person name="Henrissat B."/>
            <person name="Kohler A."/>
            <person name="Grigoriev I.V."/>
            <person name="Martin F.M."/>
            <person name="Hacquard S."/>
        </authorList>
    </citation>
    <scope>NUCLEOTIDE SEQUENCE</scope>
    <source>
        <strain evidence="1">MPI-CAGE-AT-0021</strain>
    </source>
</reference>
<evidence type="ECO:0000313" key="1">
    <source>
        <dbReference type="EMBL" id="KAH7150210.1"/>
    </source>
</evidence>
<dbReference type="Proteomes" id="UP000717696">
    <property type="component" value="Unassembled WGS sequence"/>
</dbReference>
<keyword evidence="2" id="KW-1185">Reference proteome</keyword>
<dbReference type="EMBL" id="JAGMUU010000006">
    <property type="protein sequence ID" value="KAH7150210.1"/>
    <property type="molecule type" value="Genomic_DNA"/>
</dbReference>
<proteinExistence type="predicted"/>
<dbReference type="AlphaFoldDB" id="A0A9P9F2U1"/>
<dbReference type="PANTHER" id="PTHR37490">
    <property type="entry name" value="EXPRESSED PROTEIN"/>
    <property type="match status" value="1"/>
</dbReference>
<dbReference type="Pfam" id="PF11913">
    <property type="entry name" value="DUF3431"/>
    <property type="match status" value="1"/>
</dbReference>
<organism evidence="1 2">
    <name type="scientific">Dactylonectria estremocensis</name>
    <dbReference type="NCBI Taxonomy" id="1079267"/>
    <lineage>
        <taxon>Eukaryota</taxon>
        <taxon>Fungi</taxon>
        <taxon>Dikarya</taxon>
        <taxon>Ascomycota</taxon>
        <taxon>Pezizomycotina</taxon>
        <taxon>Sordariomycetes</taxon>
        <taxon>Hypocreomycetidae</taxon>
        <taxon>Hypocreales</taxon>
        <taxon>Nectriaceae</taxon>
        <taxon>Dactylonectria</taxon>
    </lineage>
</organism>
<accession>A0A9P9F2U1</accession>
<sequence>MTLIIAAVSSDDSLKLKAESGLRTGDSQLIYVADKPSSHNSLPQNKGNEAMTYLSYMIDHYDELPEVMVFMHGHRTAWHNNALLRRSSSLTVNKLRPEAVIQSGFVNLACDKVLQRTIKPVAGALGPSVLDLTREDWEAEDGGSKLNSQSPEQLYGQYESLWRGLFPMPSDPPPPVQWSYFAGGQFALSRKQLELIPKSRLVFLRDWILQSSLSSKSAGAVFETLWEAVFFQGYFNNTATFSTSAGCYCNLYGLCPKNERLPAERIKELLDAATLMMGHLLDS</sequence>
<comment type="caution">
    <text evidence="1">The sequence shown here is derived from an EMBL/GenBank/DDBJ whole genome shotgun (WGS) entry which is preliminary data.</text>
</comment>
<dbReference type="InterPro" id="IPR021838">
    <property type="entry name" value="DUF3431"/>
</dbReference>
<dbReference type="PANTHER" id="PTHR37490:SF3">
    <property type="entry name" value="DUF3431 DOMAIN CONTAINING PROTEIN"/>
    <property type="match status" value="1"/>
</dbReference>
<name>A0A9P9F2U1_9HYPO</name>
<evidence type="ECO:0000313" key="2">
    <source>
        <dbReference type="Proteomes" id="UP000717696"/>
    </source>
</evidence>